<reference evidence="3" key="1">
    <citation type="submission" date="2013-10" db="EMBL/GenBank/DDBJ databases">
        <title>Genome sequencing of Onchocerca volvulus.</title>
        <authorList>
            <person name="Cotton J."/>
            <person name="Tsai J."/>
            <person name="Stanley E."/>
            <person name="Tracey A."/>
            <person name="Holroyd N."/>
            <person name="Lustigman S."/>
            <person name="Berriman M."/>
        </authorList>
    </citation>
    <scope>NUCLEOTIDE SEQUENCE</scope>
</reference>
<dbReference type="EMBL" id="CMVM020000248">
    <property type="status" value="NOT_ANNOTATED_CDS"/>
    <property type="molecule type" value="Genomic_DNA"/>
</dbReference>
<name>A0A8R1Y1Q8_ONCVO</name>
<feature type="signal peptide" evidence="1">
    <location>
        <begin position="1"/>
        <end position="25"/>
    </location>
</feature>
<evidence type="ECO:0000256" key="1">
    <source>
        <dbReference type="SAM" id="SignalP"/>
    </source>
</evidence>
<dbReference type="OMA" id="EAIIYPR"/>
<dbReference type="Proteomes" id="UP000024404">
    <property type="component" value="Unassembled WGS sequence"/>
</dbReference>
<dbReference type="EnsemblMetazoa" id="OVOC8386.1">
    <property type="protein sequence ID" value="OVOC8386.1"/>
    <property type="gene ID" value="WBGene00245195"/>
</dbReference>
<dbReference type="AlphaFoldDB" id="A0A8R1Y1Q8"/>
<protein>
    <submittedName>
        <fullName evidence="2">Uncharacterized protein</fullName>
    </submittedName>
</protein>
<keyword evidence="3" id="KW-1185">Reference proteome</keyword>
<accession>A0A8R1Y1Q8</accession>
<evidence type="ECO:0000313" key="2">
    <source>
        <dbReference type="EnsemblMetazoa" id="OVOC8386.1"/>
    </source>
</evidence>
<feature type="chain" id="PRO_5035922056" evidence="1">
    <location>
        <begin position="26"/>
        <end position="275"/>
    </location>
</feature>
<keyword evidence="1" id="KW-0732">Signal</keyword>
<proteinExistence type="predicted"/>
<sequence length="275" mass="31241">MSFDSFPFWLLLFLLLQFSFKSSNTQQTPSENDSAKKLREMTVFETNAENQGNIDQIIYPWLKPWVRIVDIMKQNAKAFDFTDKAEKKPWKNSVSPSQSIFDFLKPAKKMELNTKLEPVLQRLFDPFNLQQLDPITISSAVVQPKNDMFGNNLLFPKSATPQNTVYINSLAKNAPLTQQTESATTMPSILTLLESFGRNQKRREEVEVGRDRTVNVLGMPVGRKDGISLAPLKGLSVGNEDMFGPIAVNDKYNINWGFFSDLSKMLSKTAQQVFQ</sequence>
<reference evidence="2" key="2">
    <citation type="submission" date="2022-06" db="UniProtKB">
        <authorList>
            <consortium name="EnsemblMetazoa"/>
        </authorList>
    </citation>
    <scope>IDENTIFICATION</scope>
</reference>
<evidence type="ECO:0000313" key="3">
    <source>
        <dbReference type="Proteomes" id="UP000024404"/>
    </source>
</evidence>
<organism evidence="2 3">
    <name type="scientific">Onchocerca volvulus</name>
    <dbReference type="NCBI Taxonomy" id="6282"/>
    <lineage>
        <taxon>Eukaryota</taxon>
        <taxon>Metazoa</taxon>
        <taxon>Ecdysozoa</taxon>
        <taxon>Nematoda</taxon>
        <taxon>Chromadorea</taxon>
        <taxon>Rhabditida</taxon>
        <taxon>Spirurina</taxon>
        <taxon>Spiruromorpha</taxon>
        <taxon>Filarioidea</taxon>
        <taxon>Onchocercidae</taxon>
        <taxon>Onchocerca</taxon>
    </lineage>
</organism>